<dbReference type="InterPro" id="IPR029058">
    <property type="entry name" value="AB_hydrolase_fold"/>
</dbReference>
<dbReference type="AlphaFoldDB" id="A0A6J7HIX7"/>
<dbReference type="EMBL" id="CAFBMK010000100">
    <property type="protein sequence ID" value="CAB4919814.1"/>
    <property type="molecule type" value="Genomic_DNA"/>
</dbReference>
<gene>
    <name evidence="3" type="ORF">UFOPK3564_01769</name>
</gene>
<organism evidence="3">
    <name type="scientific">freshwater metagenome</name>
    <dbReference type="NCBI Taxonomy" id="449393"/>
    <lineage>
        <taxon>unclassified sequences</taxon>
        <taxon>metagenomes</taxon>
        <taxon>ecological metagenomes</taxon>
    </lineage>
</organism>
<sequence length="315" mass="32254">MPLDPPIAALLQQMEANGATGGLMASGDITAARTLMAQMLGGLAMAELPTGVPDPTSIEIPSDAGPIPALVYRPTSEGPHATLVFLHGGGFALGDAASYDGQVRAIVAALDAVVVSVDYRLAPEHPFPAAVEDAVAATNWAGEHLAELGGRDDRLAVGGDSAGGNLSAVVAQARRDAGLPLAGQLLIYPITDPATDHPSLTENGEGYFLTRSDMTWFEQAYAGEQDIAAGLADVRAAPATGDLQGLAPAVVTTAGFDPLRDDGDAYARALEAAGVTVRHLENPSLIHGWLAMAPLSPAAREARDAALAAFKELLA</sequence>
<dbReference type="SUPFAM" id="SSF53474">
    <property type="entry name" value="alpha/beta-Hydrolases"/>
    <property type="match status" value="1"/>
</dbReference>
<protein>
    <submittedName>
        <fullName evidence="3">Unannotated protein</fullName>
    </submittedName>
</protein>
<proteinExistence type="predicted"/>
<name>A0A6J7HIX7_9ZZZZ</name>
<dbReference type="PANTHER" id="PTHR48081">
    <property type="entry name" value="AB HYDROLASE SUPERFAMILY PROTEIN C4A8.06C"/>
    <property type="match status" value="1"/>
</dbReference>
<dbReference type="PANTHER" id="PTHR48081:SF8">
    <property type="entry name" value="ALPHA_BETA HYDROLASE FOLD-3 DOMAIN-CONTAINING PROTEIN-RELATED"/>
    <property type="match status" value="1"/>
</dbReference>
<evidence type="ECO:0000256" key="1">
    <source>
        <dbReference type="ARBA" id="ARBA00022801"/>
    </source>
</evidence>
<feature type="domain" description="Alpha/beta hydrolase fold-3" evidence="2">
    <location>
        <begin position="83"/>
        <end position="290"/>
    </location>
</feature>
<dbReference type="InterPro" id="IPR013094">
    <property type="entry name" value="AB_hydrolase_3"/>
</dbReference>
<dbReference type="InterPro" id="IPR050300">
    <property type="entry name" value="GDXG_lipolytic_enzyme"/>
</dbReference>
<keyword evidence="1" id="KW-0378">Hydrolase</keyword>
<dbReference type="GO" id="GO:0016787">
    <property type="term" value="F:hydrolase activity"/>
    <property type="evidence" value="ECO:0007669"/>
    <property type="project" value="UniProtKB-KW"/>
</dbReference>
<dbReference type="Pfam" id="PF07859">
    <property type="entry name" value="Abhydrolase_3"/>
    <property type="match status" value="1"/>
</dbReference>
<dbReference type="Gene3D" id="3.40.50.1820">
    <property type="entry name" value="alpha/beta hydrolase"/>
    <property type="match status" value="1"/>
</dbReference>
<accession>A0A6J7HIX7</accession>
<reference evidence="3" key="1">
    <citation type="submission" date="2020-05" db="EMBL/GenBank/DDBJ databases">
        <authorList>
            <person name="Chiriac C."/>
            <person name="Salcher M."/>
            <person name="Ghai R."/>
            <person name="Kavagutti S V."/>
        </authorList>
    </citation>
    <scope>NUCLEOTIDE SEQUENCE</scope>
</reference>
<evidence type="ECO:0000259" key="2">
    <source>
        <dbReference type="Pfam" id="PF07859"/>
    </source>
</evidence>
<evidence type="ECO:0000313" key="3">
    <source>
        <dbReference type="EMBL" id="CAB4919814.1"/>
    </source>
</evidence>